<dbReference type="Pfam" id="PF00196">
    <property type="entry name" value="GerE"/>
    <property type="match status" value="1"/>
</dbReference>
<evidence type="ECO:0000259" key="4">
    <source>
        <dbReference type="PROSITE" id="PS50043"/>
    </source>
</evidence>
<dbReference type="Pfam" id="PF03472">
    <property type="entry name" value="Autoind_bind"/>
    <property type="match status" value="1"/>
</dbReference>
<protein>
    <submittedName>
        <fullName evidence="5">Transcriptional activator protein LasR</fullName>
    </submittedName>
</protein>
<organism evidence="5">
    <name type="scientific">Pseudomonas aeruginosa</name>
    <dbReference type="NCBI Taxonomy" id="287"/>
    <lineage>
        <taxon>Bacteria</taxon>
        <taxon>Pseudomonadati</taxon>
        <taxon>Pseudomonadota</taxon>
        <taxon>Gammaproteobacteria</taxon>
        <taxon>Pseudomonadales</taxon>
        <taxon>Pseudomonadaceae</taxon>
        <taxon>Pseudomonas</taxon>
    </lineage>
</organism>
<reference evidence="5" key="1">
    <citation type="submission" date="2019-09" db="EMBL/GenBank/DDBJ databases">
        <authorList>
            <person name="Gross C."/>
            <person name="Bohn E."/>
        </authorList>
    </citation>
    <scope>NUCLEOTIDE SEQUENCE</scope>
    <source>
        <strain evidence="5">ID40</strain>
    </source>
</reference>
<dbReference type="AlphaFoldDB" id="A0A5E5QX00"/>
<sequence>MALVDGFLELERSSGKLEWSAILQKMASDLGFSKILFGLLPKDSQDYENAFIVGNYPAAWREHYDRAGYARVDPTVSHCTQSVLPIFWEPSIYQTRKQHEFFEEASAAGLVYGLTMPLHGARGELGALSLSVEAENRAEANRFMESVLPTLWMLKDYALQSGAGLAFEHPVSKPVVLTSREKEVLQWCAIGKTSWEISVICNCSEANVNFHMETLKKTS</sequence>
<dbReference type="PANTHER" id="PTHR44688">
    <property type="entry name" value="DNA-BINDING TRANSCRIPTIONAL ACTIVATOR DEVR_DOSR"/>
    <property type="match status" value="1"/>
</dbReference>
<feature type="domain" description="HTH luxR-type" evidence="4">
    <location>
        <begin position="170"/>
        <end position="219"/>
    </location>
</feature>
<dbReference type="GO" id="GO:0006355">
    <property type="term" value="P:regulation of DNA-templated transcription"/>
    <property type="evidence" value="ECO:0007669"/>
    <property type="project" value="InterPro"/>
</dbReference>
<dbReference type="InterPro" id="IPR016032">
    <property type="entry name" value="Sig_transdc_resp-reg_C-effctor"/>
</dbReference>
<dbReference type="GO" id="GO:0003677">
    <property type="term" value="F:DNA binding"/>
    <property type="evidence" value="ECO:0007669"/>
    <property type="project" value="UniProtKB-KW"/>
</dbReference>
<dbReference type="CDD" id="cd06170">
    <property type="entry name" value="LuxR_C_like"/>
    <property type="match status" value="1"/>
</dbReference>
<evidence type="ECO:0000313" key="5">
    <source>
        <dbReference type="EMBL" id="VVH80028.1"/>
    </source>
</evidence>
<keyword evidence="2" id="KW-0238">DNA-binding</keyword>
<dbReference type="EMBL" id="LR700248">
    <property type="protein sequence ID" value="VVH80028.1"/>
    <property type="molecule type" value="Genomic_DNA"/>
</dbReference>
<keyword evidence="3" id="KW-0804">Transcription</keyword>
<dbReference type="PROSITE" id="PS50043">
    <property type="entry name" value="HTH_LUXR_2"/>
    <property type="match status" value="1"/>
</dbReference>
<dbReference type="SMART" id="SM00421">
    <property type="entry name" value="HTH_LUXR"/>
    <property type="match status" value="1"/>
</dbReference>
<evidence type="ECO:0000256" key="3">
    <source>
        <dbReference type="ARBA" id="ARBA00023163"/>
    </source>
</evidence>
<accession>A0A5E5QX00</accession>
<evidence type="ECO:0000256" key="1">
    <source>
        <dbReference type="ARBA" id="ARBA00023015"/>
    </source>
</evidence>
<gene>
    <name evidence="5" type="primary">lasR_1</name>
    <name evidence="5" type="ORF">TUEID40_01182</name>
</gene>
<dbReference type="InterPro" id="IPR000792">
    <property type="entry name" value="Tscrpt_reg_LuxR_C"/>
</dbReference>
<proteinExistence type="predicted"/>
<name>A0A5E5QX00_PSEAI</name>
<keyword evidence="1" id="KW-0805">Transcription regulation</keyword>
<dbReference type="InterPro" id="IPR005143">
    <property type="entry name" value="TF_LuxR_autoind-bd_dom"/>
</dbReference>
<dbReference type="SUPFAM" id="SSF75516">
    <property type="entry name" value="Pheromone-binding domain of LuxR-like quorum-sensing transcription factors"/>
    <property type="match status" value="1"/>
</dbReference>
<dbReference type="FunFam" id="3.30.450.80:FF:000005">
    <property type="entry name" value="Transcriptional activator protein LasR"/>
    <property type="match status" value="1"/>
</dbReference>
<dbReference type="InterPro" id="IPR036388">
    <property type="entry name" value="WH-like_DNA-bd_sf"/>
</dbReference>
<evidence type="ECO:0000256" key="2">
    <source>
        <dbReference type="ARBA" id="ARBA00023125"/>
    </source>
</evidence>
<dbReference type="Gene3D" id="1.10.10.10">
    <property type="entry name" value="Winged helix-like DNA-binding domain superfamily/Winged helix DNA-binding domain"/>
    <property type="match status" value="1"/>
</dbReference>
<dbReference type="SUPFAM" id="SSF46894">
    <property type="entry name" value="C-terminal effector domain of the bipartite response regulators"/>
    <property type="match status" value="1"/>
</dbReference>
<dbReference type="InterPro" id="IPR036693">
    <property type="entry name" value="TF_LuxR_autoind-bd_dom_sf"/>
</dbReference>
<dbReference type="Gene3D" id="3.30.450.80">
    <property type="entry name" value="Transcription factor LuxR-like, autoinducer-binding domain"/>
    <property type="match status" value="1"/>
</dbReference>
<dbReference type="PANTHER" id="PTHR44688:SF16">
    <property type="entry name" value="DNA-BINDING TRANSCRIPTIONAL ACTIVATOR DEVR_DOSR"/>
    <property type="match status" value="1"/>
</dbReference>